<dbReference type="HOGENOM" id="CLU_2886744_0_0_1"/>
<dbReference type="AlphaFoldDB" id="A0A0C3JKH3"/>
<dbReference type="InParanoid" id="A0A0C3JKH3"/>
<reference evidence="3" key="2">
    <citation type="submission" date="2015-01" db="EMBL/GenBank/DDBJ databases">
        <title>Evolutionary Origins and Diversification of the Mycorrhizal Mutualists.</title>
        <authorList>
            <consortium name="DOE Joint Genome Institute"/>
            <consortium name="Mycorrhizal Genomics Consortium"/>
            <person name="Kohler A."/>
            <person name="Kuo A."/>
            <person name="Nagy L.G."/>
            <person name="Floudas D."/>
            <person name="Copeland A."/>
            <person name="Barry K.W."/>
            <person name="Cichocki N."/>
            <person name="Veneault-Fourrey C."/>
            <person name="LaButti K."/>
            <person name="Lindquist E.A."/>
            <person name="Lipzen A."/>
            <person name="Lundell T."/>
            <person name="Morin E."/>
            <person name="Murat C."/>
            <person name="Riley R."/>
            <person name="Ohm R."/>
            <person name="Sun H."/>
            <person name="Tunlid A."/>
            <person name="Henrissat B."/>
            <person name="Grigoriev I.V."/>
            <person name="Hibbett D.S."/>
            <person name="Martin F."/>
        </authorList>
    </citation>
    <scope>NUCLEOTIDE SEQUENCE [LARGE SCALE GENOMIC DNA]</scope>
    <source>
        <strain evidence="3">Marx 270</strain>
    </source>
</reference>
<protein>
    <submittedName>
        <fullName evidence="2">Uncharacterized protein</fullName>
    </submittedName>
</protein>
<dbReference type="Proteomes" id="UP000054217">
    <property type="component" value="Unassembled WGS sequence"/>
</dbReference>
<reference evidence="2 3" key="1">
    <citation type="submission" date="2014-04" db="EMBL/GenBank/DDBJ databases">
        <authorList>
            <consortium name="DOE Joint Genome Institute"/>
            <person name="Kuo A."/>
            <person name="Kohler A."/>
            <person name="Costa M.D."/>
            <person name="Nagy L.G."/>
            <person name="Floudas D."/>
            <person name="Copeland A."/>
            <person name="Barry K.W."/>
            <person name="Cichocki N."/>
            <person name="Veneault-Fourrey C."/>
            <person name="LaButti K."/>
            <person name="Lindquist E.A."/>
            <person name="Lipzen A."/>
            <person name="Lundell T."/>
            <person name="Morin E."/>
            <person name="Murat C."/>
            <person name="Sun H."/>
            <person name="Tunlid A."/>
            <person name="Henrissat B."/>
            <person name="Grigoriev I.V."/>
            <person name="Hibbett D.S."/>
            <person name="Martin F."/>
            <person name="Nordberg H.P."/>
            <person name="Cantor M.N."/>
            <person name="Hua S.X."/>
        </authorList>
    </citation>
    <scope>NUCLEOTIDE SEQUENCE [LARGE SCALE GENOMIC DNA]</scope>
    <source>
        <strain evidence="2 3">Marx 270</strain>
    </source>
</reference>
<feature type="signal peptide" evidence="1">
    <location>
        <begin position="1"/>
        <end position="19"/>
    </location>
</feature>
<evidence type="ECO:0000313" key="2">
    <source>
        <dbReference type="EMBL" id="KIO09638.1"/>
    </source>
</evidence>
<organism evidence="2 3">
    <name type="scientific">Pisolithus tinctorius Marx 270</name>
    <dbReference type="NCBI Taxonomy" id="870435"/>
    <lineage>
        <taxon>Eukaryota</taxon>
        <taxon>Fungi</taxon>
        <taxon>Dikarya</taxon>
        <taxon>Basidiomycota</taxon>
        <taxon>Agaricomycotina</taxon>
        <taxon>Agaricomycetes</taxon>
        <taxon>Agaricomycetidae</taxon>
        <taxon>Boletales</taxon>
        <taxon>Sclerodermatineae</taxon>
        <taxon>Pisolithaceae</taxon>
        <taxon>Pisolithus</taxon>
    </lineage>
</organism>
<feature type="chain" id="PRO_5002175484" evidence="1">
    <location>
        <begin position="20"/>
        <end position="63"/>
    </location>
</feature>
<proteinExistence type="predicted"/>
<gene>
    <name evidence="2" type="ORF">M404DRAFT_996469</name>
</gene>
<evidence type="ECO:0000256" key="1">
    <source>
        <dbReference type="SAM" id="SignalP"/>
    </source>
</evidence>
<dbReference type="EMBL" id="KN831954">
    <property type="protein sequence ID" value="KIO09638.1"/>
    <property type="molecule type" value="Genomic_DNA"/>
</dbReference>
<keyword evidence="1" id="KW-0732">Signal</keyword>
<keyword evidence="3" id="KW-1185">Reference proteome</keyword>
<name>A0A0C3JKH3_PISTI</name>
<evidence type="ECO:0000313" key="3">
    <source>
        <dbReference type="Proteomes" id="UP000054217"/>
    </source>
</evidence>
<sequence length="63" mass="6872">MVRLSVYLSPLALTTFTIGDVIPAYLGSGTSVMCPSAKNWCSQLHTIPLTFIRGFDQQALDKP</sequence>
<accession>A0A0C3JKH3</accession>